<evidence type="ECO:0008006" key="3">
    <source>
        <dbReference type="Google" id="ProtNLM"/>
    </source>
</evidence>
<dbReference type="RefSeq" id="WP_021814910.1">
    <property type="nucleotide sequence ID" value="NZ_AUSW01000034.1"/>
</dbReference>
<dbReference type="OrthoDB" id="8636602at2"/>
<protein>
    <recommendedName>
        <fullName evidence="3">DUF1833 domain-containing protein</fullName>
    </recommendedName>
</protein>
<evidence type="ECO:0000313" key="1">
    <source>
        <dbReference type="EMBL" id="ERL54941.1"/>
    </source>
</evidence>
<dbReference type="PATRIC" id="fig|1354303.4.peg.2253"/>
<keyword evidence="2" id="KW-1185">Reference proteome</keyword>
<evidence type="ECO:0000313" key="2">
    <source>
        <dbReference type="Proteomes" id="UP000016761"/>
    </source>
</evidence>
<gene>
    <name evidence="1" type="ORF">M917_2287</name>
</gene>
<dbReference type="AlphaFoldDB" id="U4T449"/>
<comment type="caution">
    <text evidence="1">The sequence shown here is derived from an EMBL/GenBank/DDBJ whole genome shotgun (WGS) entry which is preliminary data.</text>
</comment>
<dbReference type="Pfam" id="PF08875">
    <property type="entry name" value="DUF1833"/>
    <property type="match status" value="1"/>
</dbReference>
<proteinExistence type="predicted"/>
<sequence length="175" mass="19509">MVTIDDITDLHLDSSPSIALLETLEVSHSLWPIPIRIVTNHADGIEAMLETGETVYFEFAPLLINNGTTSDDLDQSLNITLGDLGEIVPPLIKQIRASDNDEYPQVIYRAYAFDTSSMTFAKDKPIDIKKGLFVEQMSRDHQATTFDAKTPDKNTVKTGRPYSPDYYTDLKGLLA</sequence>
<dbReference type="eggNOG" id="ENOG5033HMJ">
    <property type="taxonomic scope" value="Bacteria"/>
</dbReference>
<reference evidence="1 2" key="1">
    <citation type="journal article" date="2013" name="Genome Announc.">
        <title>Draft Genome Sequence of Psychrobacter aquaticus Strain CMS 56T, Isolated from a Cyanobacterial Mat Sample Collected from Water Bodies in the McMurdo Dry Valley Region of Antarctica.</title>
        <authorList>
            <person name="Reddy G.S."/>
            <person name="Ara S."/>
            <person name="Singh A."/>
            <person name="Kumar Pinnaka A."/>
            <person name="Shivaji S."/>
        </authorList>
    </citation>
    <scope>NUCLEOTIDE SEQUENCE [LARGE SCALE GENOMIC DNA]</scope>
    <source>
        <strain evidence="1 2">CMS 56</strain>
    </source>
</reference>
<dbReference type="EMBL" id="AUSW01000034">
    <property type="protein sequence ID" value="ERL54941.1"/>
    <property type="molecule type" value="Genomic_DNA"/>
</dbReference>
<dbReference type="InterPro" id="IPR014974">
    <property type="entry name" value="DUF1833"/>
</dbReference>
<dbReference type="STRING" id="1354303.M917_2287"/>
<accession>U4T449</accession>
<organism evidence="1 2">
    <name type="scientific">Psychrobacter aquaticus CMS 56</name>
    <dbReference type="NCBI Taxonomy" id="1354303"/>
    <lineage>
        <taxon>Bacteria</taxon>
        <taxon>Pseudomonadati</taxon>
        <taxon>Pseudomonadota</taxon>
        <taxon>Gammaproteobacteria</taxon>
        <taxon>Moraxellales</taxon>
        <taxon>Moraxellaceae</taxon>
        <taxon>Psychrobacter</taxon>
    </lineage>
</organism>
<dbReference type="Proteomes" id="UP000016761">
    <property type="component" value="Unassembled WGS sequence"/>
</dbReference>
<name>U4T449_9GAMM</name>